<keyword evidence="2 7" id="KW-0812">Transmembrane</keyword>
<evidence type="ECO:0000256" key="4">
    <source>
        <dbReference type="ARBA" id="ARBA00022989"/>
    </source>
</evidence>
<sequence>MSAPAAKLPRPPEHMLRYMAHIRAKSLVFSAMGVSGLIGLSFYFFYVEVRRKAYMEFGKNYNPYQRMREICEYPVKYMHSCPSELAKRLEEKGVLIGDRDYSIPLDDVVPESRKKEFMMANAFERFMNR</sequence>
<keyword evidence="6 7" id="KW-0472">Membrane</keyword>
<dbReference type="GO" id="GO:0005743">
    <property type="term" value="C:mitochondrial inner membrane"/>
    <property type="evidence" value="ECO:0007669"/>
    <property type="project" value="UniProtKB-SubCell"/>
</dbReference>
<protein>
    <recommendedName>
        <fullName evidence="10">Mitochondrial cytochrome c oxidase subunit VIc/VIIs domain-containing protein</fullName>
    </recommendedName>
</protein>
<name>A0ABD2KKI4_HETSC</name>
<keyword evidence="5" id="KW-0496">Mitochondrion</keyword>
<dbReference type="Pfam" id="PF02937">
    <property type="entry name" value="COX6C"/>
    <property type="match status" value="1"/>
</dbReference>
<gene>
    <name evidence="8" type="ORF">niasHS_002469</name>
</gene>
<feature type="transmembrane region" description="Helical" evidence="7">
    <location>
        <begin position="27"/>
        <end position="46"/>
    </location>
</feature>
<dbReference type="InterPro" id="IPR034884">
    <property type="entry name" value="Cytochrome_c_oxidase_VIc/VIIs"/>
</dbReference>
<proteinExistence type="predicted"/>
<keyword evidence="4 7" id="KW-1133">Transmembrane helix</keyword>
<dbReference type="Proteomes" id="UP001620645">
    <property type="component" value="Unassembled WGS sequence"/>
</dbReference>
<organism evidence="8 9">
    <name type="scientific">Heterodera schachtii</name>
    <name type="common">Sugarbeet cyst nematode worm</name>
    <name type="synonym">Tylenchus schachtii</name>
    <dbReference type="NCBI Taxonomy" id="97005"/>
    <lineage>
        <taxon>Eukaryota</taxon>
        <taxon>Metazoa</taxon>
        <taxon>Ecdysozoa</taxon>
        <taxon>Nematoda</taxon>
        <taxon>Chromadorea</taxon>
        <taxon>Rhabditida</taxon>
        <taxon>Tylenchina</taxon>
        <taxon>Tylenchomorpha</taxon>
        <taxon>Tylenchoidea</taxon>
        <taxon>Heteroderidae</taxon>
        <taxon>Heteroderinae</taxon>
        <taxon>Heterodera</taxon>
    </lineage>
</organism>
<evidence type="ECO:0000256" key="7">
    <source>
        <dbReference type="SAM" id="Phobius"/>
    </source>
</evidence>
<comment type="caution">
    <text evidence="8">The sequence shown here is derived from an EMBL/GenBank/DDBJ whole genome shotgun (WGS) entry which is preliminary data.</text>
</comment>
<dbReference type="InterPro" id="IPR037169">
    <property type="entry name" value="Cytochrome_c_oxidase_VIc_sf"/>
</dbReference>
<evidence type="ECO:0008006" key="10">
    <source>
        <dbReference type="Google" id="ProtNLM"/>
    </source>
</evidence>
<evidence type="ECO:0000313" key="9">
    <source>
        <dbReference type="Proteomes" id="UP001620645"/>
    </source>
</evidence>
<evidence type="ECO:0000256" key="5">
    <source>
        <dbReference type="ARBA" id="ARBA00023128"/>
    </source>
</evidence>
<evidence type="ECO:0000256" key="1">
    <source>
        <dbReference type="ARBA" id="ARBA00004273"/>
    </source>
</evidence>
<reference evidence="8 9" key="1">
    <citation type="submission" date="2024-10" db="EMBL/GenBank/DDBJ databases">
        <authorList>
            <person name="Kim D."/>
        </authorList>
    </citation>
    <scope>NUCLEOTIDE SEQUENCE [LARGE SCALE GENOMIC DNA]</scope>
    <source>
        <strain evidence="8">Taebaek</strain>
    </source>
</reference>
<evidence type="ECO:0000256" key="3">
    <source>
        <dbReference type="ARBA" id="ARBA00022792"/>
    </source>
</evidence>
<evidence type="ECO:0000256" key="2">
    <source>
        <dbReference type="ARBA" id="ARBA00022692"/>
    </source>
</evidence>
<dbReference type="AlphaFoldDB" id="A0ABD2KKI4"/>
<dbReference type="Gene3D" id="4.10.93.10">
    <property type="entry name" value="Mitochondrial cytochrome c oxidase subunit VIc/VIIs"/>
    <property type="match status" value="1"/>
</dbReference>
<dbReference type="SUPFAM" id="SSF81415">
    <property type="entry name" value="Mitochondrial cytochrome c oxidase subunit VIc"/>
    <property type="match status" value="1"/>
</dbReference>
<evidence type="ECO:0000256" key="6">
    <source>
        <dbReference type="ARBA" id="ARBA00023136"/>
    </source>
</evidence>
<evidence type="ECO:0000313" key="8">
    <source>
        <dbReference type="EMBL" id="KAL3103283.1"/>
    </source>
</evidence>
<keyword evidence="3" id="KW-0999">Mitochondrion inner membrane</keyword>
<dbReference type="EMBL" id="JBICCN010000015">
    <property type="protein sequence ID" value="KAL3103283.1"/>
    <property type="molecule type" value="Genomic_DNA"/>
</dbReference>
<comment type="subcellular location">
    <subcellularLocation>
        <location evidence="1">Mitochondrion inner membrane</location>
    </subcellularLocation>
</comment>
<accession>A0ABD2KKI4</accession>
<keyword evidence="9" id="KW-1185">Reference proteome</keyword>